<keyword evidence="2" id="KW-1185">Reference proteome</keyword>
<evidence type="ECO:0008006" key="3">
    <source>
        <dbReference type="Google" id="ProtNLM"/>
    </source>
</evidence>
<dbReference type="EMBL" id="KV745706">
    <property type="protein sequence ID" value="OCK73614.1"/>
    <property type="molecule type" value="Genomic_DNA"/>
</dbReference>
<protein>
    <recommendedName>
        <fullName evidence="3">F-box domain-containing protein</fullName>
    </recommendedName>
</protein>
<dbReference type="AlphaFoldDB" id="A0A8E2DXU8"/>
<reference evidence="1 2" key="1">
    <citation type="journal article" date="2016" name="Nat. Commun.">
        <title>Ectomycorrhizal ecology is imprinted in the genome of the dominant symbiotic fungus Cenococcum geophilum.</title>
        <authorList>
            <consortium name="DOE Joint Genome Institute"/>
            <person name="Peter M."/>
            <person name="Kohler A."/>
            <person name="Ohm R.A."/>
            <person name="Kuo A."/>
            <person name="Krutzmann J."/>
            <person name="Morin E."/>
            <person name="Arend M."/>
            <person name="Barry K.W."/>
            <person name="Binder M."/>
            <person name="Choi C."/>
            <person name="Clum A."/>
            <person name="Copeland A."/>
            <person name="Grisel N."/>
            <person name="Haridas S."/>
            <person name="Kipfer T."/>
            <person name="LaButti K."/>
            <person name="Lindquist E."/>
            <person name="Lipzen A."/>
            <person name="Maire R."/>
            <person name="Meier B."/>
            <person name="Mihaltcheva S."/>
            <person name="Molinier V."/>
            <person name="Murat C."/>
            <person name="Poggeler S."/>
            <person name="Quandt C.A."/>
            <person name="Sperisen C."/>
            <person name="Tritt A."/>
            <person name="Tisserant E."/>
            <person name="Crous P.W."/>
            <person name="Henrissat B."/>
            <person name="Nehls U."/>
            <person name="Egli S."/>
            <person name="Spatafora J.W."/>
            <person name="Grigoriev I.V."/>
            <person name="Martin F.M."/>
        </authorList>
    </citation>
    <scope>NUCLEOTIDE SEQUENCE [LARGE SCALE GENOMIC DNA]</scope>
    <source>
        <strain evidence="1 2">CBS 459.81</strain>
    </source>
</reference>
<gene>
    <name evidence="1" type="ORF">K432DRAFT_387297</name>
</gene>
<evidence type="ECO:0000313" key="2">
    <source>
        <dbReference type="Proteomes" id="UP000250266"/>
    </source>
</evidence>
<dbReference type="Proteomes" id="UP000250266">
    <property type="component" value="Unassembled WGS sequence"/>
</dbReference>
<dbReference type="OrthoDB" id="3766406at2759"/>
<sequence length="352" mass="38454">MSHSSTQTSSHQPSNLPSLPAELLQEISTYLPPSSTAAFALTTRFIHYAIGSTSWHGLKSRNLSDYLLLLELVARDNPDLRICRSCVSIHGLNRGLAGAEAIAGKLEVIGKGGSAEVMRPVVKVLEPSVEHGGDRDAVYALRHAHVVLALSRAARKLGERSAHNVGICAETLALSAKTTVTLPVQGSSGPHGPPTATIFCHIKPRIVRNKFIFHITYRIVLSTQVTHGTPMWATLRAALRCMDIRCCEHCSSRMTEAEIICKLSQLKFFRHAGKCEGARRGPEYRCDEHVHECGCEVDFEVRSVGSNGVDVRVWSVLVPGGEEGENREHVDPEVFGRGKLRRENGKISSIST</sequence>
<evidence type="ECO:0000313" key="1">
    <source>
        <dbReference type="EMBL" id="OCK73614.1"/>
    </source>
</evidence>
<dbReference type="SUPFAM" id="SSF81383">
    <property type="entry name" value="F-box domain"/>
    <property type="match status" value="1"/>
</dbReference>
<accession>A0A8E2DXU8</accession>
<organism evidence="1 2">
    <name type="scientific">Lepidopterella palustris CBS 459.81</name>
    <dbReference type="NCBI Taxonomy" id="1314670"/>
    <lineage>
        <taxon>Eukaryota</taxon>
        <taxon>Fungi</taxon>
        <taxon>Dikarya</taxon>
        <taxon>Ascomycota</taxon>
        <taxon>Pezizomycotina</taxon>
        <taxon>Dothideomycetes</taxon>
        <taxon>Pleosporomycetidae</taxon>
        <taxon>Mytilinidiales</taxon>
        <taxon>Argynnaceae</taxon>
        <taxon>Lepidopterella</taxon>
    </lineage>
</organism>
<dbReference type="InterPro" id="IPR036047">
    <property type="entry name" value="F-box-like_dom_sf"/>
</dbReference>
<name>A0A8E2DXU8_9PEZI</name>
<proteinExistence type="predicted"/>